<sequence>MNIEKNIITVAGIEVEVVRKNIKNLHLGVYPPHGRVRVAAPMVISNEAVRLAVLDKLAWIKRQKSKFDEQPRQSPREMVSGESHYYLGRRYRLRIHEQRGKRKFALHGITYMDLFIEPESTKEQREAVLMRWYREQLKKLIPSQLEKWQPLLGVRVAGWGIKRMKTKWGSCNREARRVWLNLELVKKPIHCLEYVVVHELMHLLERTHSERFVALMDQHLPGWRLTRAELQEGLLSYQDWGV</sequence>
<proteinExistence type="predicted"/>
<dbReference type="Gene3D" id="3.30.2010.10">
    <property type="entry name" value="Metalloproteases ('zincins'), catalytic domain"/>
    <property type="match status" value="1"/>
</dbReference>
<dbReference type="PANTHER" id="PTHR30399:SF1">
    <property type="entry name" value="UTP PYROPHOSPHATASE"/>
    <property type="match status" value="1"/>
</dbReference>
<keyword evidence="3" id="KW-1185">Reference proteome</keyword>
<protein>
    <submittedName>
        <fullName evidence="2">Metal-dependent hydrolase</fullName>
    </submittedName>
</protein>
<accession>A0ABN6M382</accession>
<evidence type="ECO:0000313" key="2">
    <source>
        <dbReference type="EMBL" id="BDD86068.1"/>
    </source>
</evidence>
<dbReference type="CDD" id="cd07344">
    <property type="entry name" value="M48_yhfN_like"/>
    <property type="match status" value="1"/>
</dbReference>
<gene>
    <name evidence="2" type="ORF">DPPLL_04330</name>
</gene>
<keyword evidence="2" id="KW-0378">Hydrolase</keyword>
<reference evidence="2 3" key="1">
    <citation type="submission" date="2022-01" db="EMBL/GenBank/DDBJ databases">
        <title>Desulfofustis limnae sp. nov., a novel mesophilic sulfate-reducing bacterium isolated from marsh soil.</title>
        <authorList>
            <person name="Watanabe M."/>
            <person name="Takahashi A."/>
            <person name="Kojima H."/>
            <person name="Fukui M."/>
        </authorList>
    </citation>
    <scope>NUCLEOTIDE SEQUENCE [LARGE SCALE GENOMIC DNA]</scope>
    <source>
        <strain evidence="2 3">PPLL</strain>
    </source>
</reference>
<dbReference type="GO" id="GO:0016787">
    <property type="term" value="F:hydrolase activity"/>
    <property type="evidence" value="ECO:0007669"/>
    <property type="project" value="UniProtKB-KW"/>
</dbReference>
<dbReference type="Pfam" id="PF01863">
    <property type="entry name" value="YgjP-like"/>
    <property type="match status" value="1"/>
</dbReference>
<dbReference type="InterPro" id="IPR053136">
    <property type="entry name" value="UTP_pyrophosphatase-like"/>
</dbReference>
<dbReference type="PANTHER" id="PTHR30399">
    <property type="entry name" value="UNCHARACTERIZED PROTEIN YGJP"/>
    <property type="match status" value="1"/>
</dbReference>
<dbReference type="EMBL" id="AP025516">
    <property type="protein sequence ID" value="BDD86068.1"/>
    <property type="molecule type" value="Genomic_DNA"/>
</dbReference>
<name>A0ABN6M382_9BACT</name>
<dbReference type="RefSeq" id="WP_284153170.1">
    <property type="nucleotide sequence ID" value="NZ_AP025516.1"/>
</dbReference>
<evidence type="ECO:0000313" key="3">
    <source>
        <dbReference type="Proteomes" id="UP000830055"/>
    </source>
</evidence>
<dbReference type="Proteomes" id="UP000830055">
    <property type="component" value="Chromosome"/>
</dbReference>
<feature type="domain" description="YgjP-like metallopeptidase" evidence="1">
    <location>
        <begin position="27"/>
        <end position="231"/>
    </location>
</feature>
<dbReference type="InterPro" id="IPR002725">
    <property type="entry name" value="YgjP-like_metallopeptidase"/>
</dbReference>
<organism evidence="2 3">
    <name type="scientific">Desulfofustis limnaeus</name>
    <dbReference type="NCBI Taxonomy" id="2740163"/>
    <lineage>
        <taxon>Bacteria</taxon>
        <taxon>Pseudomonadati</taxon>
        <taxon>Thermodesulfobacteriota</taxon>
        <taxon>Desulfobulbia</taxon>
        <taxon>Desulfobulbales</taxon>
        <taxon>Desulfocapsaceae</taxon>
        <taxon>Desulfofustis</taxon>
    </lineage>
</organism>
<evidence type="ECO:0000259" key="1">
    <source>
        <dbReference type="Pfam" id="PF01863"/>
    </source>
</evidence>